<dbReference type="EMBL" id="KB099867">
    <property type="protein sequence ID" value="ELK37926.1"/>
    <property type="molecule type" value="Genomic_DNA"/>
</dbReference>
<dbReference type="Proteomes" id="UP000010556">
    <property type="component" value="Unassembled WGS sequence"/>
</dbReference>
<evidence type="ECO:0000256" key="1">
    <source>
        <dbReference type="SAM" id="MobiDB-lite"/>
    </source>
</evidence>
<sequence>MNSRHVPQQSAIPSLSTTLDTPTAAQHSPDTTASDSVPALACKHVTSRFLQLGQNFAHQCPQGSALTFSSSPACRT</sequence>
<accession>L5MHS5</accession>
<name>L5MHS5_MYODS</name>
<organism evidence="2 3">
    <name type="scientific">Myotis davidii</name>
    <name type="common">David's myotis</name>
    <dbReference type="NCBI Taxonomy" id="225400"/>
    <lineage>
        <taxon>Eukaryota</taxon>
        <taxon>Metazoa</taxon>
        <taxon>Chordata</taxon>
        <taxon>Craniata</taxon>
        <taxon>Vertebrata</taxon>
        <taxon>Euteleostomi</taxon>
        <taxon>Mammalia</taxon>
        <taxon>Eutheria</taxon>
        <taxon>Laurasiatheria</taxon>
        <taxon>Chiroptera</taxon>
        <taxon>Yangochiroptera</taxon>
        <taxon>Vespertilionidae</taxon>
        <taxon>Myotis</taxon>
    </lineage>
</organism>
<reference evidence="3" key="1">
    <citation type="journal article" date="2013" name="Science">
        <title>Comparative analysis of bat genomes provides insight into the evolution of flight and immunity.</title>
        <authorList>
            <person name="Zhang G."/>
            <person name="Cowled C."/>
            <person name="Shi Z."/>
            <person name="Huang Z."/>
            <person name="Bishop-Lilly K.A."/>
            <person name="Fang X."/>
            <person name="Wynne J.W."/>
            <person name="Xiong Z."/>
            <person name="Baker M.L."/>
            <person name="Zhao W."/>
            <person name="Tachedjian M."/>
            <person name="Zhu Y."/>
            <person name="Zhou P."/>
            <person name="Jiang X."/>
            <person name="Ng J."/>
            <person name="Yang L."/>
            <person name="Wu L."/>
            <person name="Xiao J."/>
            <person name="Feng Y."/>
            <person name="Chen Y."/>
            <person name="Sun X."/>
            <person name="Zhang Y."/>
            <person name="Marsh G.A."/>
            <person name="Crameri G."/>
            <person name="Broder C.C."/>
            <person name="Frey K.G."/>
            <person name="Wang L.F."/>
            <person name="Wang J."/>
        </authorList>
    </citation>
    <scope>NUCLEOTIDE SEQUENCE [LARGE SCALE GENOMIC DNA]</scope>
</reference>
<dbReference type="AlphaFoldDB" id="L5MHS5"/>
<evidence type="ECO:0000313" key="3">
    <source>
        <dbReference type="Proteomes" id="UP000010556"/>
    </source>
</evidence>
<keyword evidence="3" id="KW-1185">Reference proteome</keyword>
<feature type="region of interest" description="Disordered" evidence="1">
    <location>
        <begin position="1"/>
        <end position="36"/>
    </location>
</feature>
<feature type="compositionally biased region" description="Polar residues" evidence="1">
    <location>
        <begin position="1"/>
        <end position="35"/>
    </location>
</feature>
<gene>
    <name evidence="2" type="ORF">MDA_GLEAN10000250</name>
</gene>
<proteinExistence type="predicted"/>
<protein>
    <submittedName>
        <fullName evidence="2">Uncharacterized protein</fullName>
    </submittedName>
</protein>
<evidence type="ECO:0000313" key="2">
    <source>
        <dbReference type="EMBL" id="ELK37926.1"/>
    </source>
</evidence>